<sequence length="215" mass="24120">MQPATIRSRVYYRCEFKEEEAALYPDLTHPRTVYLREDIVCQALDRWIARAFAPDRLSATIEALIHASAAASTAQPQTPEQAQARQAIKECQRRLARYQATLDAGADPTVVTRWINEAQRDKDAAQKKLDAHPAIPRKKQSPLNAQQIRQITESLGDIAQRIQTAAVEKKGPLYEALGVTISYKHATRTATVRSRPSPPHRQALCPRGDLNPHAR</sequence>
<evidence type="ECO:0000313" key="2">
    <source>
        <dbReference type="EMBL" id="MFB9573571.1"/>
    </source>
</evidence>
<evidence type="ECO:0008006" key="4">
    <source>
        <dbReference type="Google" id="ProtNLM"/>
    </source>
</evidence>
<dbReference type="RefSeq" id="WP_345511159.1">
    <property type="nucleotide sequence ID" value="NZ_BAAAXD010000011.1"/>
</dbReference>
<proteinExistence type="predicted"/>
<accession>A0ABV5R8Z4</accession>
<evidence type="ECO:0000313" key="3">
    <source>
        <dbReference type="Proteomes" id="UP001589710"/>
    </source>
</evidence>
<gene>
    <name evidence="2" type="ORF">ACFFTL_14895</name>
</gene>
<organism evidence="2 3">
    <name type="scientific">Streptomyces yanii</name>
    <dbReference type="NCBI Taxonomy" id="78510"/>
    <lineage>
        <taxon>Bacteria</taxon>
        <taxon>Bacillati</taxon>
        <taxon>Actinomycetota</taxon>
        <taxon>Actinomycetes</taxon>
        <taxon>Kitasatosporales</taxon>
        <taxon>Streptomycetaceae</taxon>
        <taxon>Streptomyces</taxon>
    </lineage>
</organism>
<feature type="region of interest" description="Disordered" evidence="1">
    <location>
        <begin position="189"/>
        <end position="215"/>
    </location>
</feature>
<dbReference type="Proteomes" id="UP001589710">
    <property type="component" value="Unassembled WGS sequence"/>
</dbReference>
<evidence type="ECO:0000256" key="1">
    <source>
        <dbReference type="SAM" id="MobiDB-lite"/>
    </source>
</evidence>
<keyword evidence="3" id="KW-1185">Reference proteome</keyword>
<dbReference type="EMBL" id="JBHMCG010000062">
    <property type="protein sequence ID" value="MFB9573571.1"/>
    <property type="molecule type" value="Genomic_DNA"/>
</dbReference>
<reference evidence="2 3" key="1">
    <citation type="submission" date="2024-09" db="EMBL/GenBank/DDBJ databases">
        <authorList>
            <person name="Sun Q."/>
            <person name="Mori K."/>
        </authorList>
    </citation>
    <scope>NUCLEOTIDE SEQUENCE [LARGE SCALE GENOMIC DNA]</scope>
    <source>
        <strain evidence="2 3">JCM 3331</strain>
    </source>
</reference>
<protein>
    <recommendedName>
        <fullName evidence="4">Transposase</fullName>
    </recommendedName>
</protein>
<name>A0ABV5R8Z4_9ACTN</name>
<comment type="caution">
    <text evidence="2">The sequence shown here is derived from an EMBL/GenBank/DDBJ whole genome shotgun (WGS) entry which is preliminary data.</text>
</comment>